<dbReference type="GO" id="GO:0016020">
    <property type="term" value="C:membrane"/>
    <property type="evidence" value="ECO:0007669"/>
    <property type="project" value="UniProtKB-SubCell"/>
</dbReference>
<feature type="transmembrane region" description="Helical" evidence="5">
    <location>
        <begin position="80"/>
        <end position="97"/>
    </location>
</feature>
<feature type="transmembrane region" description="Helical" evidence="5">
    <location>
        <begin position="437"/>
        <end position="456"/>
    </location>
</feature>
<keyword evidence="2 5" id="KW-0812">Transmembrane</keyword>
<evidence type="ECO:0000313" key="7">
    <source>
        <dbReference type="EMBL" id="KAF7503468.1"/>
    </source>
</evidence>
<evidence type="ECO:0000256" key="2">
    <source>
        <dbReference type="ARBA" id="ARBA00022692"/>
    </source>
</evidence>
<comment type="caution">
    <text evidence="7">The sequence shown here is derived from an EMBL/GenBank/DDBJ whole genome shotgun (WGS) entry which is preliminary data.</text>
</comment>
<dbReference type="AlphaFoldDB" id="A0A8H7A7E1"/>
<keyword evidence="4 5" id="KW-0472">Membrane</keyword>
<dbReference type="GO" id="GO:0015171">
    <property type="term" value="F:amino acid transmembrane transporter activity"/>
    <property type="evidence" value="ECO:0007669"/>
    <property type="project" value="TreeGrafter"/>
</dbReference>
<keyword evidence="3 5" id="KW-1133">Transmembrane helix</keyword>
<gene>
    <name evidence="7" type="ORF">GJ744_003727</name>
</gene>
<dbReference type="InterPro" id="IPR050524">
    <property type="entry name" value="APC_YAT"/>
</dbReference>
<feature type="transmembrane region" description="Helical" evidence="5">
    <location>
        <begin position="374"/>
        <end position="399"/>
    </location>
</feature>
<evidence type="ECO:0000256" key="5">
    <source>
        <dbReference type="SAM" id="Phobius"/>
    </source>
</evidence>
<evidence type="ECO:0000256" key="3">
    <source>
        <dbReference type="ARBA" id="ARBA00022989"/>
    </source>
</evidence>
<dbReference type="InterPro" id="IPR004841">
    <property type="entry name" value="AA-permease/SLC12A_dom"/>
</dbReference>
<dbReference type="PANTHER" id="PTHR43341:SF35">
    <property type="entry name" value="ACID TRANSPORTER, PUTATIVE-RELATED"/>
    <property type="match status" value="1"/>
</dbReference>
<dbReference type="EMBL" id="JAACFV010000177">
    <property type="protein sequence ID" value="KAF7503468.1"/>
    <property type="molecule type" value="Genomic_DNA"/>
</dbReference>
<reference evidence="7" key="1">
    <citation type="submission" date="2020-02" db="EMBL/GenBank/DDBJ databases">
        <authorList>
            <person name="Palmer J.M."/>
        </authorList>
    </citation>
    <scope>NUCLEOTIDE SEQUENCE</scope>
    <source>
        <strain evidence="7">EPUS1.4</strain>
        <tissue evidence="7">Thallus</tissue>
    </source>
</reference>
<feature type="transmembrane region" description="Helical" evidence="5">
    <location>
        <begin position="468"/>
        <end position="490"/>
    </location>
</feature>
<dbReference type="PANTHER" id="PTHR43341">
    <property type="entry name" value="AMINO ACID PERMEASE"/>
    <property type="match status" value="1"/>
</dbReference>
<protein>
    <recommendedName>
        <fullName evidence="6">Amino acid permease/ SLC12A domain-containing protein</fullName>
    </recommendedName>
</protein>
<evidence type="ECO:0000256" key="1">
    <source>
        <dbReference type="ARBA" id="ARBA00004141"/>
    </source>
</evidence>
<feature type="transmembrane region" description="Helical" evidence="5">
    <location>
        <begin position="103"/>
        <end position="124"/>
    </location>
</feature>
<feature type="transmembrane region" description="Helical" evidence="5">
    <location>
        <begin position="195"/>
        <end position="216"/>
    </location>
</feature>
<dbReference type="Proteomes" id="UP000606974">
    <property type="component" value="Unassembled WGS sequence"/>
</dbReference>
<dbReference type="Pfam" id="PF00324">
    <property type="entry name" value="AA_permease"/>
    <property type="match status" value="1"/>
</dbReference>
<proteinExistence type="predicted"/>
<dbReference type="Gene3D" id="1.20.1740.10">
    <property type="entry name" value="Amino acid/polyamine transporter I"/>
    <property type="match status" value="1"/>
</dbReference>
<dbReference type="OrthoDB" id="3900342at2759"/>
<accession>A0A8H7A7E1</accession>
<keyword evidence="8" id="KW-1185">Reference proteome</keyword>
<name>A0A8H7A7E1_9EURO</name>
<feature type="transmembrane region" description="Helical" evidence="5">
    <location>
        <begin position="563"/>
        <end position="585"/>
    </location>
</feature>
<feature type="transmembrane region" description="Helical" evidence="5">
    <location>
        <begin position="521"/>
        <end position="543"/>
    </location>
</feature>
<evidence type="ECO:0000256" key="4">
    <source>
        <dbReference type="ARBA" id="ARBA00023136"/>
    </source>
</evidence>
<evidence type="ECO:0000313" key="8">
    <source>
        <dbReference type="Proteomes" id="UP000606974"/>
    </source>
</evidence>
<comment type="subcellular location">
    <subcellularLocation>
        <location evidence="1">Membrane</location>
        <topology evidence="1">Multi-pass membrane protein</topology>
    </subcellularLocation>
</comment>
<feature type="domain" description="Amino acid permease/ SLC12A" evidence="6">
    <location>
        <begin position="79"/>
        <end position="595"/>
    </location>
</feature>
<feature type="transmembrane region" description="Helical" evidence="5">
    <location>
        <begin position="228"/>
        <end position="245"/>
    </location>
</feature>
<evidence type="ECO:0000259" key="6">
    <source>
        <dbReference type="Pfam" id="PF00324"/>
    </source>
</evidence>
<feature type="transmembrane region" description="Helical" evidence="5">
    <location>
        <begin position="151"/>
        <end position="175"/>
    </location>
</feature>
<organism evidence="7 8">
    <name type="scientific">Endocarpon pusillum</name>
    <dbReference type="NCBI Taxonomy" id="364733"/>
    <lineage>
        <taxon>Eukaryota</taxon>
        <taxon>Fungi</taxon>
        <taxon>Dikarya</taxon>
        <taxon>Ascomycota</taxon>
        <taxon>Pezizomycotina</taxon>
        <taxon>Eurotiomycetes</taxon>
        <taxon>Chaetothyriomycetidae</taxon>
        <taxon>Verrucariales</taxon>
        <taxon>Verrucariaceae</taxon>
        <taxon>Endocarpon</taxon>
    </lineage>
</organism>
<sequence length="632" mass="69441">MRSQAVNRMLPSGAPQFRGYATIMHDRLTGTSLTCPGGVRRGCLAVSVSGNRIWLKDANHLARRLFDNDRLDRKLKRHHLTSIAFSGTIGIGLFITSGQLISISGSGGCVISFVVAGLIVIAVMRTLAEMVSVRPLSGALIDFPHTFVDPALGFAVGTMYCLAECLSMAALTSAAARIADNFLPDGRTLANEQKAGIITGLLIITLLSNACGVQLYGRFERVVKWFKYFIIIGICVLMIIINVGVGGKSFGTANYTQHAMAPSLRWAGFNSTADAEEKSSDFGIQGHTGTFLGVWTSTTLAMFACMGGDMVIVTAGEAESPRRDLPPSARFMYLVPISCYILGSFLVGFNINFMDPKLFHPFASWNYTTSHSPFIIAVGYTSIRVLPAMLKACFLFSAYTAANTGLFASSRTLFAIAQLYGNDFIKRTIGTTNSGHTPIAAIICCSSFGLLAFLGLADRTYNQPILSLSSFFVSTLACIYASECIAFLRFKKGLTTLDEKDVFSRDEELYRKRHYRAHWQPLCAIFGLAGCLLVVMFSGWPAIYLLKNYDAVKPDQSIKPRLMLMGDLLGAYLGPLLFLSLFIIYKFVYRTRFRSVSDFEDAYFLPNFDQEPLAKGPHGFKAWIKEIWSFAK</sequence>
<feature type="transmembrane region" description="Helical" evidence="5">
    <location>
        <begin position="331"/>
        <end position="353"/>
    </location>
</feature>